<evidence type="ECO:0000313" key="1">
    <source>
        <dbReference type="EMBL" id="ENV98172.1"/>
    </source>
</evidence>
<dbReference type="HOGENOM" id="CLU_2662764_0_0_6"/>
<gene>
    <name evidence="1" type="ORF">F938_01231</name>
</gene>
<dbReference type="RefSeq" id="WP_005030359.1">
    <property type="nucleotide sequence ID" value="NZ_KB849755.1"/>
</dbReference>
<proteinExistence type="predicted"/>
<evidence type="ECO:0000313" key="2">
    <source>
        <dbReference type="Proteomes" id="UP000013251"/>
    </source>
</evidence>
<accession>N9DIX1</accession>
<comment type="caution">
    <text evidence="1">The sequence shown here is derived from an EMBL/GenBank/DDBJ whole genome shotgun (WGS) entry which is preliminary data.</text>
</comment>
<organism evidence="1 2">
    <name type="scientific">Acinetobacter bereziniae LMG 1003 = CIP 70.12</name>
    <dbReference type="NCBI Taxonomy" id="981324"/>
    <lineage>
        <taxon>Bacteria</taxon>
        <taxon>Pseudomonadati</taxon>
        <taxon>Pseudomonadota</taxon>
        <taxon>Gammaproteobacteria</taxon>
        <taxon>Moraxellales</taxon>
        <taxon>Moraxellaceae</taxon>
        <taxon>Acinetobacter</taxon>
    </lineage>
</organism>
<protein>
    <submittedName>
        <fullName evidence="1">Uncharacterized protein</fullName>
    </submittedName>
</protein>
<dbReference type="OrthoDB" id="6709309at2"/>
<dbReference type="EMBL" id="APQG01000017">
    <property type="protein sequence ID" value="ENV98172.1"/>
    <property type="molecule type" value="Genomic_DNA"/>
</dbReference>
<dbReference type="Proteomes" id="UP000013251">
    <property type="component" value="Unassembled WGS sequence"/>
</dbReference>
<keyword evidence="2" id="KW-1185">Reference proteome</keyword>
<name>N9DIX1_ACIBZ</name>
<sequence length="79" mass="8914">MRDQYTMDWCEDLEGLKYQPIINHGTVYAYNKHKCRCEFCKEAKAISNQQSALKAKMKAVDFDIKGNSRPSGLVLGGGL</sequence>
<dbReference type="AlphaFoldDB" id="N9DIX1"/>
<reference evidence="1 2" key="1">
    <citation type="submission" date="2013-02" db="EMBL/GenBank/DDBJ databases">
        <title>The Genome Sequence of Acinetobacter bereziniae CIP 70.12.</title>
        <authorList>
            <consortium name="The Broad Institute Genome Sequencing Platform"/>
            <consortium name="The Broad Institute Genome Sequencing Center for Infectious Disease"/>
            <person name="Cerqueira G."/>
            <person name="Feldgarden M."/>
            <person name="Courvalin P."/>
            <person name="Perichon B."/>
            <person name="Grillot-Courvalin C."/>
            <person name="Clermont D."/>
            <person name="Rocha E."/>
            <person name="Yoon E.-J."/>
            <person name="Nemec A."/>
            <person name="Walker B."/>
            <person name="Young S.K."/>
            <person name="Zeng Q."/>
            <person name="Gargeya S."/>
            <person name="Fitzgerald M."/>
            <person name="Haas B."/>
            <person name="Abouelleil A."/>
            <person name="Alvarado L."/>
            <person name="Arachchi H.M."/>
            <person name="Berlin A.M."/>
            <person name="Chapman S.B."/>
            <person name="Dewar J."/>
            <person name="Goldberg J."/>
            <person name="Griggs A."/>
            <person name="Gujja S."/>
            <person name="Hansen M."/>
            <person name="Howarth C."/>
            <person name="Imamovic A."/>
            <person name="Larimer J."/>
            <person name="McCowan C."/>
            <person name="Murphy C."/>
            <person name="Neiman D."/>
            <person name="Pearson M."/>
            <person name="Priest M."/>
            <person name="Roberts A."/>
            <person name="Saif S."/>
            <person name="Shea T."/>
            <person name="Sisk P."/>
            <person name="Sykes S."/>
            <person name="Wortman J."/>
            <person name="Nusbaum C."/>
            <person name="Birren B."/>
        </authorList>
    </citation>
    <scope>NUCLEOTIDE SEQUENCE [LARGE SCALE GENOMIC DNA]</scope>
    <source>
        <strain evidence="1 2">CIP 70.12</strain>
    </source>
</reference>
<dbReference type="PATRIC" id="fig|1217650.3.peg.1206"/>